<dbReference type="PANTHER" id="PTHR22754">
    <property type="entry name" value="DISCO-INTERACTING PROTEIN 2 DIP2 -RELATED"/>
    <property type="match status" value="1"/>
</dbReference>
<feature type="domain" description="AMP-dependent synthetase/ligase" evidence="2">
    <location>
        <begin position="35"/>
        <end position="402"/>
    </location>
</feature>
<protein>
    <submittedName>
        <fullName evidence="3">Acyl-CoA synthetase (AMP-forming)/AMP-acid ligase II</fullName>
    </submittedName>
</protein>
<dbReference type="InterPro" id="IPR020845">
    <property type="entry name" value="AMP-binding_CS"/>
</dbReference>
<dbReference type="EMBL" id="JAMTCK010000002">
    <property type="protein sequence ID" value="MCP2163976.1"/>
    <property type="molecule type" value="Genomic_DNA"/>
</dbReference>
<dbReference type="RefSeq" id="WP_253767195.1">
    <property type="nucleotide sequence ID" value="NZ_JAMTCK010000002.1"/>
</dbReference>
<evidence type="ECO:0000313" key="3">
    <source>
        <dbReference type="EMBL" id="MCP2163976.1"/>
    </source>
</evidence>
<dbReference type="Gene3D" id="3.40.50.12780">
    <property type="entry name" value="N-terminal domain of ligase-like"/>
    <property type="match status" value="1"/>
</dbReference>
<keyword evidence="4" id="KW-1185">Reference proteome</keyword>
<dbReference type="GO" id="GO:0016874">
    <property type="term" value="F:ligase activity"/>
    <property type="evidence" value="ECO:0007669"/>
    <property type="project" value="UniProtKB-KW"/>
</dbReference>
<dbReference type="SUPFAM" id="SSF56801">
    <property type="entry name" value="Acetyl-CoA synthetase-like"/>
    <property type="match status" value="1"/>
</dbReference>
<proteinExistence type="inferred from homology"/>
<dbReference type="Proteomes" id="UP001206128">
    <property type="component" value="Unassembled WGS sequence"/>
</dbReference>
<dbReference type="GO" id="GO:0070566">
    <property type="term" value="F:adenylyltransferase activity"/>
    <property type="evidence" value="ECO:0007669"/>
    <property type="project" value="TreeGrafter"/>
</dbReference>
<name>A0AAE3G947_9PSEU</name>
<keyword evidence="3" id="KW-0436">Ligase</keyword>
<comment type="similarity">
    <text evidence="1">Belongs to the ATP-dependent AMP-binding enzyme family.</text>
</comment>
<dbReference type="Gene3D" id="3.30.300.30">
    <property type="match status" value="1"/>
</dbReference>
<organism evidence="3 4">
    <name type="scientific">Goodfellowiella coeruleoviolacea</name>
    <dbReference type="NCBI Taxonomy" id="334858"/>
    <lineage>
        <taxon>Bacteria</taxon>
        <taxon>Bacillati</taxon>
        <taxon>Actinomycetota</taxon>
        <taxon>Actinomycetes</taxon>
        <taxon>Pseudonocardiales</taxon>
        <taxon>Pseudonocardiaceae</taxon>
        <taxon>Goodfellowiella</taxon>
    </lineage>
</organism>
<evidence type="ECO:0000256" key="1">
    <source>
        <dbReference type="ARBA" id="ARBA00006432"/>
    </source>
</evidence>
<dbReference type="PANTHER" id="PTHR22754:SF32">
    <property type="entry name" value="DISCO-INTERACTING PROTEIN 2"/>
    <property type="match status" value="1"/>
</dbReference>
<dbReference type="GO" id="GO:0005886">
    <property type="term" value="C:plasma membrane"/>
    <property type="evidence" value="ECO:0007669"/>
    <property type="project" value="TreeGrafter"/>
</dbReference>
<evidence type="ECO:0000259" key="2">
    <source>
        <dbReference type="Pfam" id="PF00501"/>
    </source>
</evidence>
<dbReference type="InterPro" id="IPR045851">
    <property type="entry name" value="AMP-bd_C_sf"/>
</dbReference>
<comment type="caution">
    <text evidence="3">The sequence shown here is derived from an EMBL/GenBank/DDBJ whole genome shotgun (WGS) entry which is preliminary data.</text>
</comment>
<dbReference type="GO" id="GO:0006633">
    <property type="term" value="P:fatty acid biosynthetic process"/>
    <property type="evidence" value="ECO:0007669"/>
    <property type="project" value="TreeGrafter"/>
</dbReference>
<dbReference type="Pfam" id="PF00501">
    <property type="entry name" value="AMP-binding"/>
    <property type="match status" value="1"/>
</dbReference>
<evidence type="ECO:0000313" key="4">
    <source>
        <dbReference type="Proteomes" id="UP001206128"/>
    </source>
</evidence>
<dbReference type="AlphaFoldDB" id="A0AAE3G947"/>
<dbReference type="PROSITE" id="PS00455">
    <property type="entry name" value="AMP_BINDING"/>
    <property type="match status" value="1"/>
</dbReference>
<dbReference type="InterPro" id="IPR042099">
    <property type="entry name" value="ANL_N_sf"/>
</dbReference>
<reference evidence="3" key="1">
    <citation type="submission" date="2022-06" db="EMBL/GenBank/DDBJ databases">
        <title>Genomic Encyclopedia of Archaeal and Bacterial Type Strains, Phase II (KMG-II): from individual species to whole genera.</title>
        <authorList>
            <person name="Goeker M."/>
        </authorList>
    </citation>
    <scope>NUCLEOTIDE SEQUENCE</scope>
    <source>
        <strain evidence="3">DSM 43935</strain>
    </source>
</reference>
<dbReference type="InterPro" id="IPR000873">
    <property type="entry name" value="AMP-dep_synth/lig_dom"/>
</dbReference>
<accession>A0AAE3G947</accession>
<gene>
    <name evidence="3" type="ORF">LX83_000816</name>
</gene>
<sequence length="556" mass="58820">MGAPLSGAASASGLWEALTDRAATARSALHCWVGDRFDSAPWRQVVRDAQAMTAGLRRAGVRSGTRVAAVLTNTPHAVRGVLAVWLAGGALASLPAPARGLARDEYAGQLTGICAQLGPTLFLTDQRTLDVLPASLGEHVPVRSWESFVDSGRVDPSPPGDDELAFVQYSSGSTSAPKGCALTPRAIAAQLDLVMSVLEGRPGGEVTASWLPLSHDMGMFGCLLTPWAHDFELWLSTPERFTFSPRTWFGDLAEFGATVTAGTNTALHLSARAGRSARLGRGLRTRVCVLGAERVDWDTLRLAVDAFGPHGLRAEAFTPAYGLAEATLAVTATPAAQAPRHLVLDAVALADGELVEVAPDDPAATRVVSAGLPGRGVELVGMSADAPREIQVRSASLAEGYLGDERRTREHFRDGTLLTGDLGFVRDGHLYPVGRVDDVLSVAGRKVHAREIESAVDGLDGVRRGCSALVGHYDGGGLRLTLFVELRRGPADYRALAERAAGLVMARGAVALDECVFLERNSLPRTPSGKIQRHRCWPLFSTGRFTPLATVDLAAG</sequence>